<evidence type="ECO:0000256" key="1">
    <source>
        <dbReference type="SAM" id="MobiDB-lite"/>
    </source>
</evidence>
<feature type="region of interest" description="Disordered" evidence="1">
    <location>
        <begin position="788"/>
        <end position="812"/>
    </location>
</feature>
<dbReference type="EMBL" id="WOWK01000002">
    <property type="protein sequence ID" value="KAF0331790.1"/>
    <property type="molecule type" value="Genomic_DNA"/>
</dbReference>
<organism evidence="2 3">
    <name type="scientific">Colletotrichum asianum</name>
    <dbReference type="NCBI Taxonomy" id="702518"/>
    <lineage>
        <taxon>Eukaryota</taxon>
        <taxon>Fungi</taxon>
        <taxon>Dikarya</taxon>
        <taxon>Ascomycota</taxon>
        <taxon>Pezizomycotina</taxon>
        <taxon>Sordariomycetes</taxon>
        <taxon>Hypocreomycetidae</taxon>
        <taxon>Glomerellales</taxon>
        <taxon>Glomerellaceae</taxon>
        <taxon>Colletotrichum</taxon>
        <taxon>Colletotrichum gloeosporioides species complex</taxon>
    </lineage>
</organism>
<feature type="compositionally biased region" description="Polar residues" evidence="1">
    <location>
        <begin position="563"/>
        <end position="572"/>
    </location>
</feature>
<gene>
    <name evidence="2" type="ORF">GQ607_000910</name>
</gene>
<reference evidence="2 3" key="1">
    <citation type="submission" date="2019-12" db="EMBL/GenBank/DDBJ databases">
        <title>A genome sequence resource for the geographically widespread anthracnose pathogen Colletotrichum asianum.</title>
        <authorList>
            <person name="Meng Y."/>
        </authorList>
    </citation>
    <scope>NUCLEOTIDE SEQUENCE [LARGE SCALE GENOMIC DNA]</scope>
    <source>
        <strain evidence="2 3">ICMP 18580</strain>
    </source>
</reference>
<feature type="compositionally biased region" description="Basic and acidic residues" evidence="1">
    <location>
        <begin position="476"/>
        <end position="486"/>
    </location>
</feature>
<name>A0A8H3WRU1_9PEZI</name>
<feature type="compositionally biased region" description="Basic and acidic residues" evidence="1">
    <location>
        <begin position="800"/>
        <end position="812"/>
    </location>
</feature>
<dbReference type="Proteomes" id="UP000434172">
    <property type="component" value="Unassembled WGS sequence"/>
</dbReference>
<proteinExistence type="predicted"/>
<sequence length="812" mass="87642">MGLLKFFSSKRSSEKSANNIKAQAYDATTASLPPLLGTYPVAGNGPTNVFEDLQRSHHKMSETNLSLIAGSEASAPAPPVPRFRDASVERPSSAPNGAGPSSSSPSSRKGRDSSKAPPLSFRKPRLGSVTSTGSPAPRRGSQSPAIPFEGEPFRPPTAPFAHNRHFSIQSNSSLARGFIDILDAQSEIKPSGFQNRVKAAGVRDYGEDVADRNIGENGVDLASAKVQAFYATNGGSPHDRQDGAPAPSVSMAQFGDKDQPFKPPRRHDSLDMGGRTKSLTSASVGQIPFRTTIFNPDRSQRHETIMEDVPESARSRRRQSLGSYSLGSFIPTTPSNGPLDVHKIADSSVSPSTRRQKRRSTTGGEAPLNELGIFSTRPTESPSSPKTSQKAVYVVKHNYSLPVQQRPKTSGHAQPETYQAVRPPSRGGSVANSTFSSPTQKTPSKRHTLSLSATGVPSFRNGELSSRNVIPDDDNDARGRVGRVEVESFVDSGDGSSPAPSPHVMRNGPSWRESQDERLKGNGSPRKNNKLDEICEHVPIRTSSLRHWSISSATPTMSSTSSFPRPQSRHTATTSVDLATMSSFMNDSCSSLHSGTADHTSFCTALESALPSPVDAATPGAGFNIDDYLSSDDDVDADSFITTRHRDSGLGATQEEELLFSDSGYGEAGLQLPGLFDSLSAVPEPTYVSPSRPSMRQSHSFGSPVRFQRRLSLDPRVEAPIFSLDEEDDGPGDYDILPARADLALGRRGTRRISAIGTVYQSIEEEREEKVDVRTAIRLRKEAKAKQRAMARLSRVQRRKAVDDEADHADVE</sequence>
<feature type="compositionally biased region" description="Low complexity" evidence="1">
    <location>
        <begin position="549"/>
        <end position="562"/>
    </location>
</feature>
<feature type="compositionally biased region" description="Basic residues" evidence="1">
    <location>
        <begin position="788"/>
        <end position="799"/>
    </location>
</feature>
<dbReference type="AlphaFoldDB" id="A0A8H3WRU1"/>
<accession>A0A8H3WRU1</accession>
<evidence type="ECO:0000313" key="2">
    <source>
        <dbReference type="EMBL" id="KAF0331790.1"/>
    </source>
</evidence>
<evidence type="ECO:0000313" key="3">
    <source>
        <dbReference type="Proteomes" id="UP000434172"/>
    </source>
</evidence>
<comment type="caution">
    <text evidence="2">The sequence shown here is derived from an EMBL/GenBank/DDBJ whole genome shotgun (WGS) entry which is preliminary data.</text>
</comment>
<feature type="compositionally biased region" description="Polar residues" evidence="1">
    <location>
        <begin position="320"/>
        <end position="336"/>
    </location>
</feature>
<keyword evidence="3" id="KW-1185">Reference proteome</keyword>
<feature type="compositionally biased region" description="Polar residues" evidence="1">
    <location>
        <begin position="376"/>
        <end position="390"/>
    </location>
</feature>
<dbReference type="OrthoDB" id="5325276at2759"/>
<feature type="compositionally biased region" description="Polar residues" evidence="1">
    <location>
        <begin position="401"/>
        <end position="412"/>
    </location>
</feature>
<protein>
    <submittedName>
        <fullName evidence="2">Uncharacterized protein</fullName>
    </submittedName>
</protein>
<feature type="region of interest" description="Disordered" evidence="1">
    <location>
        <begin position="232"/>
        <end position="534"/>
    </location>
</feature>
<feature type="compositionally biased region" description="Basic and acidic residues" evidence="1">
    <location>
        <begin position="255"/>
        <end position="270"/>
    </location>
</feature>
<feature type="compositionally biased region" description="Polar residues" evidence="1">
    <location>
        <begin position="430"/>
        <end position="442"/>
    </location>
</feature>
<feature type="compositionally biased region" description="Low complexity" evidence="1">
    <location>
        <begin position="90"/>
        <end position="107"/>
    </location>
</feature>
<feature type="compositionally biased region" description="Polar residues" evidence="1">
    <location>
        <begin position="128"/>
        <end position="144"/>
    </location>
</feature>
<feature type="region of interest" description="Disordered" evidence="1">
    <location>
        <begin position="546"/>
        <end position="572"/>
    </location>
</feature>
<feature type="region of interest" description="Disordered" evidence="1">
    <location>
        <begin position="43"/>
        <end position="163"/>
    </location>
</feature>
<feature type="compositionally biased region" description="Basic and acidic residues" evidence="1">
    <location>
        <begin position="52"/>
        <end position="61"/>
    </location>
</feature>